<comment type="caution">
    <text evidence="3">The sequence shown here is derived from an EMBL/GenBank/DDBJ whole genome shotgun (WGS) entry which is preliminary data.</text>
</comment>
<organism evidence="3 4">
    <name type="scientific">Adineta ricciae</name>
    <name type="common">Rotifer</name>
    <dbReference type="NCBI Taxonomy" id="249248"/>
    <lineage>
        <taxon>Eukaryota</taxon>
        <taxon>Metazoa</taxon>
        <taxon>Spiralia</taxon>
        <taxon>Gnathifera</taxon>
        <taxon>Rotifera</taxon>
        <taxon>Eurotatoria</taxon>
        <taxon>Bdelloidea</taxon>
        <taxon>Adinetida</taxon>
        <taxon>Adinetidae</taxon>
        <taxon>Adineta</taxon>
    </lineage>
</organism>
<dbReference type="Proteomes" id="UP000663852">
    <property type="component" value="Unassembled WGS sequence"/>
</dbReference>
<evidence type="ECO:0000313" key="3">
    <source>
        <dbReference type="EMBL" id="CAF1479630.1"/>
    </source>
</evidence>
<protein>
    <submittedName>
        <fullName evidence="3">Uncharacterized protein</fullName>
    </submittedName>
</protein>
<sequence>MQQMKLVQYIFLLFLPLMFAYPNPPTNDYERFLSMYAKQRSAHQDTMKHGNLDDEYIIRQQQMFPFFPMQQQQQPGQFQQMCLPHIWTCGPNLPPCCPGLMCYDGNAKRGRHCVARG</sequence>
<reference evidence="3" key="1">
    <citation type="submission" date="2021-02" db="EMBL/GenBank/DDBJ databases">
        <authorList>
            <person name="Nowell W R."/>
        </authorList>
    </citation>
    <scope>NUCLEOTIDE SEQUENCE</scope>
</reference>
<feature type="signal peptide" evidence="1">
    <location>
        <begin position="1"/>
        <end position="20"/>
    </location>
</feature>
<evidence type="ECO:0000313" key="2">
    <source>
        <dbReference type="EMBL" id="CAF0900525.1"/>
    </source>
</evidence>
<feature type="chain" id="PRO_5035607461" evidence="1">
    <location>
        <begin position="21"/>
        <end position="117"/>
    </location>
</feature>
<proteinExistence type="predicted"/>
<dbReference type="EMBL" id="CAJNOR010004157">
    <property type="protein sequence ID" value="CAF1479630.1"/>
    <property type="molecule type" value="Genomic_DNA"/>
</dbReference>
<dbReference type="AlphaFoldDB" id="A0A815RQR8"/>
<dbReference type="Proteomes" id="UP000663828">
    <property type="component" value="Unassembled WGS sequence"/>
</dbReference>
<dbReference type="OrthoDB" id="9996771at2759"/>
<dbReference type="EMBL" id="CAJNOJ010000033">
    <property type="protein sequence ID" value="CAF0900525.1"/>
    <property type="molecule type" value="Genomic_DNA"/>
</dbReference>
<evidence type="ECO:0000313" key="4">
    <source>
        <dbReference type="Proteomes" id="UP000663828"/>
    </source>
</evidence>
<accession>A0A815RQR8</accession>
<evidence type="ECO:0000256" key="1">
    <source>
        <dbReference type="SAM" id="SignalP"/>
    </source>
</evidence>
<gene>
    <name evidence="2" type="ORF">EDS130_LOCUS9757</name>
    <name evidence="3" type="ORF">XAT740_LOCUS38459</name>
</gene>
<keyword evidence="1" id="KW-0732">Signal</keyword>
<name>A0A815RQR8_ADIRI</name>
<keyword evidence="4" id="KW-1185">Reference proteome</keyword>